<dbReference type="AlphaFoldDB" id="A0A5K3F4Q4"/>
<dbReference type="InterPro" id="IPR000529">
    <property type="entry name" value="Ribosomal_bS6"/>
</dbReference>
<accession>A0A5K3F4Q4</accession>
<evidence type="ECO:0000256" key="2">
    <source>
        <dbReference type="ARBA" id="ARBA00035170"/>
    </source>
</evidence>
<reference evidence="4" key="1">
    <citation type="submission" date="2019-11" db="UniProtKB">
        <authorList>
            <consortium name="WormBaseParasite"/>
        </authorList>
    </citation>
    <scope>IDENTIFICATION</scope>
</reference>
<dbReference type="GO" id="GO:0070181">
    <property type="term" value="F:small ribosomal subunit rRNA binding"/>
    <property type="evidence" value="ECO:0007669"/>
    <property type="project" value="TreeGrafter"/>
</dbReference>
<evidence type="ECO:0000256" key="3">
    <source>
        <dbReference type="ARBA" id="ARBA00035365"/>
    </source>
</evidence>
<evidence type="ECO:0000313" key="4">
    <source>
        <dbReference type="WBParaSite" id="MCU_005428-RA"/>
    </source>
</evidence>
<evidence type="ECO:0000256" key="1">
    <source>
        <dbReference type="ARBA" id="ARBA00009512"/>
    </source>
</evidence>
<organism evidence="4">
    <name type="scientific">Mesocestoides corti</name>
    <name type="common">Flatworm</name>
    <dbReference type="NCBI Taxonomy" id="53468"/>
    <lineage>
        <taxon>Eukaryota</taxon>
        <taxon>Metazoa</taxon>
        <taxon>Spiralia</taxon>
        <taxon>Lophotrochozoa</taxon>
        <taxon>Platyhelminthes</taxon>
        <taxon>Cestoda</taxon>
        <taxon>Eucestoda</taxon>
        <taxon>Cyclophyllidea</taxon>
        <taxon>Mesocestoididae</taxon>
        <taxon>Mesocestoides</taxon>
    </lineage>
</organism>
<dbReference type="CDD" id="cd15465">
    <property type="entry name" value="bS6_mito"/>
    <property type="match status" value="1"/>
</dbReference>
<dbReference type="SUPFAM" id="SSF54995">
    <property type="entry name" value="Ribosomal protein S6"/>
    <property type="match status" value="1"/>
</dbReference>
<comment type="similarity">
    <text evidence="1">Belongs to the bacterial ribosomal protein bS6 family.</text>
</comment>
<dbReference type="PANTHER" id="PTHR21011">
    <property type="entry name" value="MITOCHONDRIAL 28S RIBOSOMAL PROTEIN S6"/>
    <property type="match status" value="1"/>
</dbReference>
<dbReference type="GO" id="GO:0003735">
    <property type="term" value="F:structural constituent of ribosome"/>
    <property type="evidence" value="ECO:0007669"/>
    <property type="project" value="InterPro"/>
</dbReference>
<dbReference type="Gene3D" id="3.30.70.60">
    <property type="match status" value="1"/>
</dbReference>
<proteinExistence type="inferred from homology"/>
<dbReference type="PANTHER" id="PTHR21011:SF1">
    <property type="entry name" value="SMALL RIBOSOMAL SUBUNIT PROTEIN BS6M"/>
    <property type="match status" value="1"/>
</dbReference>
<dbReference type="InterPro" id="IPR035980">
    <property type="entry name" value="Ribosomal_bS6_sf"/>
</dbReference>
<sequence>MARYEMPLIIKALGHDAVKAALKRHVLRLFDNDHVVFNVKNLGRRRLPQVYRVGGERQYEGHYFLLDIDGPADGLRKVKLMAQKDNDIIKCNSCSIDDGWRPPCKTPSSPVCEFGEIRNPNYEKTSKTRHGFRAF</sequence>
<name>A0A5K3F4Q4_MESCO</name>
<dbReference type="Pfam" id="PF01250">
    <property type="entry name" value="Ribosomal_S6"/>
    <property type="match status" value="1"/>
</dbReference>
<protein>
    <recommendedName>
        <fullName evidence="2">Small ribosomal subunit protein bS6m</fullName>
    </recommendedName>
    <alternativeName>
        <fullName evidence="3">28S ribosomal protein S6, mitochondrial</fullName>
    </alternativeName>
</protein>
<dbReference type="WBParaSite" id="MCU_005428-RA">
    <property type="protein sequence ID" value="MCU_005428-RA"/>
    <property type="gene ID" value="MCU_005428"/>
</dbReference>
<dbReference type="InterPro" id="IPR014717">
    <property type="entry name" value="Transl_elong_EF1B/ribsomal_bS6"/>
</dbReference>
<dbReference type="GO" id="GO:0006412">
    <property type="term" value="P:translation"/>
    <property type="evidence" value="ECO:0007669"/>
    <property type="project" value="InterPro"/>
</dbReference>
<dbReference type="GO" id="GO:0005763">
    <property type="term" value="C:mitochondrial small ribosomal subunit"/>
    <property type="evidence" value="ECO:0007669"/>
    <property type="project" value="TreeGrafter"/>
</dbReference>